<dbReference type="GO" id="GO:0046872">
    <property type="term" value="F:metal ion binding"/>
    <property type="evidence" value="ECO:0007669"/>
    <property type="project" value="InterPro"/>
</dbReference>
<dbReference type="Gene3D" id="3.60.21.10">
    <property type="match status" value="1"/>
</dbReference>
<proteinExistence type="inferred from homology"/>
<dbReference type="InterPro" id="IPR006146">
    <property type="entry name" value="5'-Nucleotdase_CS"/>
</dbReference>
<dbReference type="GO" id="GO:0030288">
    <property type="term" value="C:outer membrane-bounded periplasmic space"/>
    <property type="evidence" value="ECO:0007669"/>
    <property type="project" value="TreeGrafter"/>
</dbReference>
<dbReference type="PANTHER" id="PTHR11575:SF23">
    <property type="entry name" value="5-NUCLEOTIDASE FAMILY PROTEIN"/>
    <property type="match status" value="1"/>
</dbReference>
<dbReference type="STRING" id="1300222.I532_23704"/>
<dbReference type="CDD" id="cd00845">
    <property type="entry name" value="MPP_UshA_N_like"/>
    <property type="match status" value="1"/>
</dbReference>
<reference evidence="5 6" key="1">
    <citation type="submission" date="2013-03" db="EMBL/GenBank/DDBJ databases">
        <title>Assembly of a new bacterial strain Brevibacillus borstelensis AK1.</title>
        <authorList>
            <person name="Rajan I."/>
            <person name="PoliReddy D."/>
            <person name="Sugumar T."/>
            <person name="Rathinam K."/>
            <person name="Alqarawi S."/>
            <person name="Khalil A.B."/>
            <person name="Sivakumar N."/>
        </authorList>
    </citation>
    <scope>NUCLEOTIDE SEQUENCE [LARGE SCALE GENOMIC DNA]</scope>
    <source>
        <strain evidence="5 6">AK1</strain>
    </source>
</reference>
<organism evidence="5 6">
    <name type="scientific">Brevibacillus borstelensis AK1</name>
    <dbReference type="NCBI Taxonomy" id="1300222"/>
    <lineage>
        <taxon>Bacteria</taxon>
        <taxon>Bacillati</taxon>
        <taxon>Bacillota</taxon>
        <taxon>Bacilli</taxon>
        <taxon>Bacillales</taxon>
        <taxon>Paenibacillaceae</taxon>
        <taxon>Brevibacillus</taxon>
    </lineage>
</organism>
<dbReference type="GO" id="GO:0000166">
    <property type="term" value="F:nucleotide binding"/>
    <property type="evidence" value="ECO:0007669"/>
    <property type="project" value="UniProtKB-KW"/>
</dbReference>
<feature type="domain" description="5'-Nucleotidase C-terminal" evidence="4">
    <location>
        <begin position="292"/>
        <end position="426"/>
    </location>
</feature>
<dbReference type="Proteomes" id="UP000012081">
    <property type="component" value="Unassembled WGS sequence"/>
</dbReference>
<dbReference type="PRINTS" id="PR01607">
    <property type="entry name" value="APYRASEFAMLY"/>
</dbReference>
<dbReference type="GO" id="GO:0009166">
    <property type="term" value="P:nucleotide catabolic process"/>
    <property type="evidence" value="ECO:0007669"/>
    <property type="project" value="InterPro"/>
</dbReference>
<accession>M8DTD2</accession>
<dbReference type="EMBL" id="APBN01000019">
    <property type="protein sequence ID" value="EMT50211.1"/>
    <property type="molecule type" value="Genomic_DNA"/>
</dbReference>
<dbReference type="InterPro" id="IPR004843">
    <property type="entry name" value="Calcineurin-like_PHP"/>
</dbReference>
<gene>
    <name evidence="5" type="ORF">I532_23704</name>
</gene>
<dbReference type="Pfam" id="PF00149">
    <property type="entry name" value="Metallophos"/>
    <property type="match status" value="1"/>
</dbReference>
<dbReference type="GO" id="GO:0008768">
    <property type="term" value="F:UDP-sugar diphosphatase activity"/>
    <property type="evidence" value="ECO:0007669"/>
    <property type="project" value="TreeGrafter"/>
</dbReference>
<dbReference type="Gene3D" id="3.90.780.10">
    <property type="entry name" value="5'-Nucleotidase, C-terminal domain"/>
    <property type="match status" value="1"/>
</dbReference>
<dbReference type="PROSITE" id="PS00785">
    <property type="entry name" value="5_NUCLEOTIDASE_1"/>
    <property type="match status" value="1"/>
</dbReference>
<dbReference type="InterPro" id="IPR036907">
    <property type="entry name" value="5'-Nucleotdase_C_sf"/>
</dbReference>
<dbReference type="RefSeq" id="WP_003392378.1">
    <property type="nucleotide sequence ID" value="NZ_APBN01000019.1"/>
</dbReference>
<dbReference type="SUPFAM" id="SSF55816">
    <property type="entry name" value="5'-nucleotidase (syn. UDP-sugar hydrolase), C-terminal domain"/>
    <property type="match status" value="1"/>
</dbReference>
<dbReference type="GeneID" id="89498221"/>
<sequence>MADTCTLHILHTNDVHSHFSSMSRIATCLRQNRQRWEALGEHVLTVDIGDHADRMDVKTEATWGRANVEVLNHSGYEYVTIGNNEGITFPKERLDALYEQATFTVVLGNLIDPATGRIPPWAASHAVHEWDDLRVGILGVTASFPPFYKLLGWESKEPLEHLREQVAALRPNVDVIVLLSHLGYPDDCRLARELQGVDVILGAHTHHQLERGEHINGTLVAQTGVFGRHVGHVRLVWDRVAKRVREASAELLVSSEYPSEPVLDALLAKKQEAAEKRLDQTAVELSVNLNISWTEETAFGSILAASLRKWTQAEVGLANNGLLLAPLKNGRVSYRDLLHCVPHPINPCAVSITGEQLYKVLQQSIQPQTVNRELRGFGFRGKVTGWMGIDGLHVWYETGDSPRISRVEVNGEALDAGRTYRVGTIDMFMFNRMFPELAEGADVRFYLPEMLREILAQTLADTELIAAALQPRWLPLAPS</sequence>
<comment type="similarity">
    <text evidence="2">Belongs to the 5'-nucleotidase family.</text>
</comment>
<dbReference type="AlphaFoldDB" id="M8DTD2"/>
<dbReference type="OrthoDB" id="9793179at2"/>
<protein>
    <submittedName>
        <fullName evidence="5">Nucleotidase</fullName>
    </submittedName>
</protein>
<dbReference type="SUPFAM" id="SSF56300">
    <property type="entry name" value="Metallo-dependent phosphatases"/>
    <property type="match status" value="1"/>
</dbReference>
<dbReference type="PATRIC" id="fig|1300222.3.peg.4976"/>
<evidence type="ECO:0000256" key="1">
    <source>
        <dbReference type="ARBA" id="ARBA00022729"/>
    </source>
</evidence>
<dbReference type="PANTHER" id="PTHR11575">
    <property type="entry name" value="5'-NUCLEOTIDASE-RELATED"/>
    <property type="match status" value="1"/>
</dbReference>
<evidence type="ECO:0000259" key="3">
    <source>
        <dbReference type="Pfam" id="PF00149"/>
    </source>
</evidence>
<dbReference type="InterPro" id="IPR006179">
    <property type="entry name" value="5_nucleotidase/apyrase"/>
</dbReference>
<evidence type="ECO:0000256" key="2">
    <source>
        <dbReference type="RuleBase" id="RU362119"/>
    </source>
</evidence>
<keyword evidence="6" id="KW-1185">Reference proteome</keyword>
<evidence type="ECO:0000313" key="6">
    <source>
        <dbReference type="Proteomes" id="UP000012081"/>
    </source>
</evidence>
<keyword evidence="2" id="KW-0547">Nucleotide-binding</keyword>
<keyword evidence="2" id="KW-0378">Hydrolase</keyword>
<dbReference type="InterPro" id="IPR029052">
    <property type="entry name" value="Metallo-depent_PP-like"/>
</dbReference>
<keyword evidence="1" id="KW-0732">Signal</keyword>
<feature type="domain" description="Calcineurin-like phosphoesterase" evidence="3">
    <location>
        <begin position="8"/>
        <end position="207"/>
    </location>
</feature>
<dbReference type="Pfam" id="PF02872">
    <property type="entry name" value="5_nucleotid_C"/>
    <property type="match status" value="1"/>
</dbReference>
<evidence type="ECO:0000313" key="5">
    <source>
        <dbReference type="EMBL" id="EMT50211.1"/>
    </source>
</evidence>
<comment type="caution">
    <text evidence="5">The sequence shown here is derived from an EMBL/GenBank/DDBJ whole genome shotgun (WGS) entry which is preliminary data.</text>
</comment>
<dbReference type="GO" id="GO:0008253">
    <property type="term" value="F:5'-nucleotidase activity"/>
    <property type="evidence" value="ECO:0007669"/>
    <property type="project" value="TreeGrafter"/>
</dbReference>
<dbReference type="InterPro" id="IPR008334">
    <property type="entry name" value="5'-Nucleotdase_C"/>
</dbReference>
<evidence type="ECO:0000259" key="4">
    <source>
        <dbReference type="Pfam" id="PF02872"/>
    </source>
</evidence>
<name>M8DTD2_9BACL</name>